<sequence length="249" mass="28605">MLSTHESDPTWISEVIQNFNRNPSGVPHQLRTEGAFINIDNAKVWHWVNLIKPKFCDAEAETLLQQIFSIVGQWEKLLAGQWKRNDSELLCSPHPLRYDLPPHKKIIEAQFAYWRGCEARVTPAFAQNKIKPYFIHHVTKLIYNKEWVELNCFHIYESLLPFVNGSPYYDPPATEGELCDLEMPPPDHHVDQPVAGPSSLTDCMDYGGEDFTQPPVNVHDLHCHINYSDNVVPKGTRDPDDVNILHLCQ</sequence>
<dbReference type="HOGENOM" id="CLU_097654_0_0_1"/>
<protein>
    <submittedName>
        <fullName evidence="1">Uncharacterized protein</fullName>
    </submittedName>
</protein>
<gene>
    <name evidence="1" type="ORF">M422DRAFT_254225</name>
</gene>
<evidence type="ECO:0000313" key="1">
    <source>
        <dbReference type="EMBL" id="KIJ42759.1"/>
    </source>
</evidence>
<dbReference type="Proteomes" id="UP000054279">
    <property type="component" value="Unassembled WGS sequence"/>
</dbReference>
<accession>A0A0C9V6Z8</accession>
<name>A0A0C9V6Z8_SPHS4</name>
<reference evidence="1 2" key="1">
    <citation type="submission" date="2014-06" db="EMBL/GenBank/DDBJ databases">
        <title>Evolutionary Origins and Diversification of the Mycorrhizal Mutualists.</title>
        <authorList>
            <consortium name="DOE Joint Genome Institute"/>
            <consortium name="Mycorrhizal Genomics Consortium"/>
            <person name="Kohler A."/>
            <person name="Kuo A."/>
            <person name="Nagy L.G."/>
            <person name="Floudas D."/>
            <person name="Copeland A."/>
            <person name="Barry K.W."/>
            <person name="Cichocki N."/>
            <person name="Veneault-Fourrey C."/>
            <person name="LaButti K."/>
            <person name="Lindquist E.A."/>
            <person name="Lipzen A."/>
            <person name="Lundell T."/>
            <person name="Morin E."/>
            <person name="Murat C."/>
            <person name="Riley R."/>
            <person name="Ohm R."/>
            <person name="Sun H."/>
            <person name="Tunlid A."/>
            <person name="Henrissat B."/>
            <person name="Grigoriev I.V."/>
            <person name="Hibbett D.S."/>
            <person name="Martin F."/>
        </authorList>
    </citation>
    <scope>NUCLEOTIDE SEQUENCE [LARGE SCALE GENOMIC DNA]</scope>
    <source>
        <strain evidence="1 2">SS14</strain>
    </source>
</reference>
<keyword evidence="2" id="KW-1185">Reference proteome</keyword>
<evidence type="ECO:0000313" key="2">
    <source>
        <dbReference type="Proteomes" id="UP000054279"/>
    </source>
</evidence>
<organism evidence="1 2">
    <name type="scientific">Sphaerobolus stellatus (strain SS14)</name>
    <dbReference type="NCBI Taxonomy" id="990650"/>
    <lineage>
        <taxon>Eukaryota</taxon>
        <taxon>Fungi</taxon>
        <taxon>Dikarya</taxon>
        <taxon>Basidiomycota</taxon>
        <taxon>Agaricomycotina</taxon>
        <taxon>Agaricomycetes</taxon>
        <taxon>Phallomycetidae</taxon>
        <taxon>Geastrales</taxon>
        <taxon>Sphaerobolaceae</taxon>
        <taxon>Sphaerobolus</taxon>
    </lineage>
</organism>
<dbReference type="EMBL" id="KN837128">
    <property type="protein sequence ID" value="KIJ42759.1"/>
    <property type="molecule type" value="Genomic_DNA"/>
</dbReference>
<dbReference type="AlphaFoldDB" id="A0A0C9V6Z8"/>
<proteinExistence type="predicted"/>